<accession>A0A9D4PFY6</accession>
<sequence length="281" mass="32213">MPPYAYVCTVAEPVRNTPQGLRLFLPPESTCDYIFYDSLYKDGKNNLLGGLDKLDRGVQSFISVAPKRNRSQLGFSFALEPLFMREFKDRLFPKFLDVIWNYKIHHFGFLNLYRQYADAAMVTEALNALKTMYHYLMPKATSATPSYYVIGVSLDDITARAAIVNLMRTVFGPSMFIAISHITYPLRTFSDCRIFPLAMEDLPEGLTRGRDYTYGHTVSYEVDLTAKARTRRSLFGYEALWSFNRFEVCRALWKGVAVPSPTFLNVVLCHLQAQGRLWTPD</sequence>
<protein>
    <submittedName>
        <fullName evidence="1">Uncharacterized protein</fullName>
    </submittedName>
</protein>
<reference evidence="1" key="1">
    <citation type="journal article" date="2020" name="Cell">
        <title>Large-Scale Comparative Analyses of Tick Genomes Elucidate Their Genetic Diversity and Vector Capacities.</title>
        <authorList>
            <consortium name="Tick Genome and Microbiome Consortium (TIGMIC)"/>
            <person name="Jia N."/>
            <person name="Wang J."/>
            <person name="Shi W."/>
            <person name="Du L."/>
            <person name="Sun Y."/>
            <person name="Zhan W."/>
            <person name="Jiang J.F."/>
            <person name="Wang Q."/>
            <person name="Zhang B."/>
            <person name="Ji P."/>
            <person name="Bell-Sakyi L."/>
            <person name="Cui X.M."/>
            <person name="Yuan T.T."/>
            <person name="Jiang B.G."/>
            <person name="Yang W.F."/>
            <person name="Lam T.T."/>
            <person name="Chang Q.C."/>
            <person name="Ding S.J."/>
            <person name="Wang X.J."/>
            <person name="Zhu J.G."/>
            <person name="Ruan X.D."/>
            <person name="Zhao L."/>
            <person name="Wei J.T."/>
            <person name="Ye R.Z."/>
            <person name="Que T.C."/>
            <person name="Du C.H."/>
            <person name="Zhou Y.H."/>
            <person name="Cheng J.X."/>
            <person name="Dai P.F."/>
            <person name="Guo W.B."/>
            <person name="Han X.H."/>
            <person name="Huang E.J."/>
            <person name="Li L.F."/>
            <person name="Wei W."/>
            <person name="Gao Y.C."/>
            <person name="Liu J.Z."/>
            <person name="Shao H.Z."/>
            <person name="Wang X."/>
            <person name="Wang C.C."/>
            <person name="Yang T.C."/>
            <person name="Huo Q.B."/>
            <person name="Li W."/>
            <person name="Chen H.Y."/>
            <person name="Chen S.E."/>
            <person name="Zhou L.G."/>
            <person name="Ni X.B."/>
            <person name="Tian J.H."/>
            <person name="Sheng Y."/>
            <person name="Liu T."/>
            <person name="Pan Y.S."/>
            <person name="Xia L.Y."/>
            <person name="Li J."/>
            <person name="Zhao F."/>
            <person name="Cao W.C."/>
        </authorList>
    </citation>
    <scope>NUCLEOTIDE SEQUENCE</scope>
    <source>
        <strain evidence="1">Rsan-2018</strain>
    </source>
</reference>
<evidence type="ECO:0000313" key="2">
    <source>
        <dbReference type="Proteomes" id="UP000821837"/>
    </source>
</evidence>
<dbReference type="Proteomes" id="UP000821837">
    <property type="component" value="Chromosome 8"/>
</dbReference>
<organism evidence="1 2">
    <name type="scientific">Rhipicephalus sanguineus</name>
    <name type="common">Brown dog tick</name>
    <name type="synonym">Ixodes sanguineus</name>
    <dbReference type="NCBI Taxonomy" id="34632"/>
    <lineage>
        <taxon>Eukaryota</taxon>
        <taxon>Metazoa</taxon>
        <taxon>Ecdysozoa</taxon>
        <taxon>Arthropoda</taxon>
        <taxon>Chelicerata</taxon>
        <taxon>Arachnida</taxon>
        <taxon>Acari</taxon>
        <taxon>Parasitiformes</taxon>
        <taxon>Ixodida</taxon>
        <taxon>Ixodoidea</taxon>
        <taxon>Ixodidae</taxon>
        <taxon>Rhipicephalinae</taxon>
        <taxon>Rhipicephalus</taxon>
        <taxon>Rhipicephalus</taxon>
    </lineage>
</organism>
<dbReference type="EMBL" id="JABSTV010001254">
    <property type="protein sequence ID" value="KAH7939477.1"/>
    <property type="molecule type" value="Genomic_DNA"/>
</dbReference>
<proteinExistence type="predicted"/>
<comment type="caution">
    <text evidence="1">The sequence shown here is derived from an EMBL/GenBank/DDBJ whole genome shotgun (WGS) entry which is preliminary data.</text>
</comment>
<evidence type="ECO:0000313" key="1">
    <source>
        <dbReference type="EMBL" id="KAH7939477.1"/>
    </source>
</evidence>
<keyword evidence="2" id="KW-1185">Reference proteome</keyword>
<dbReference type="AlphaFoldDB" id="A0A9D4PFY6"/>
<gene>
    <name evidence="1" type="ORF">HPB52_013044</name>
</gene>
<reference evidence="1" key="2">
    <citation type="submission" date="2021-09" db="EMBL/GenBank/DDBJ databases">
        <authorList>
            <person name="Jia N."/>
            <person name="Wang J."/>
            <person name="Shi W."/>
            <person name="Du L."/>
            <person name="Sun Y."/>
            <person name="Zhan W."/>
            <person name="Jiang J."/>
            <person name="Wang Q."/>
            <person name="Zhang B."/>
            <person name="Ji P."/>
            <person name="Sakyi L.B."/>
            <person name="Cui X."/>
            <person name="Yuan T."/>
            <person name="Jiang B."/>
            <person name="Yang W."/>
            <person name="Lam T.T.-Y."/>
            <person name="Chang Q."/>
            <person name="Ding S."/>
            <person name="Wang X."/>
            <person name="Zhu J."/>
            <person name="Ruan X."/>
            <person name="Zhao L."/>
            <person name="Wei J."/>
            <person name="Que T."/>
            <person name="Du C."/>
            <person name="Cheng J."/>
            <person name="Dai P."/>
            <person name="Han X."/>
            <person name="Huang E."/>
            <person name="Gao Y."/>
            <person name="Liu J."/>
            <person name="Shao H."/>
            <person name="Ye R."/>
            <person name="Li L."/>
            <person name="Wei W."/>
            <person name="Wang X."/>
            <person name="Wang C."/>
            <person name="Huo Q."/>
            <person name="Li W."/>
            <person name="Guo W."/>
            <person name="Chen H."/>
            <person name="Chen S."/>
            <person name="Zhou L."/>
            <person name="Zhou L."/>
            <person name="Ni X."/>
            <person name="Tian J."/>
            <person name="Zhou Y."/>
            <person name="Sheng Y."/>
            <person name="Liu T."/>
            <person name="Pan Y."/>
            <person name="Xia L."/>
            <person name="Li J."/>
            <person name="Zhao F."/>
            <person name="Cao W."/>
        </authorList>
    </citation>
    <scope>NUCLEOTIDE SEQUENCE</scope>
    <source>
        <strain evidence="1">Rsan-2018</strain>
        <tissue evidence="1">Larvae</tissue>
    </source>
</reference>
<dbReference type="VEuPathDB" id="VectorBase:RSAN_048685"/>
<name>A0A9D4PFY6_RHISA</name>